<evidence type="ECO:0000256" key="5">
    <source>
        <dbReference type="ARBA" id="ARBA00022813"/>
    </source>
</evidence>
<dbReference type="FunFam" id="1.10.10.2360:FF:000001">
    <property type="entry name" value="Nuclear pore complex protein Nup98-Nup96"/>
    <property type="match status" value="1"/>
</dbReference>
<feature type="region of interest" description="Disordered" evidence="11">
    <location>
        <begin position="341"/>
        <end position="655"/>
    </location>
</feature>
<comment type="caution">
    <text evidence="13">The sequence shown here is derived from an EMBL/GenBank/DDBJ whole genome shotgun (WGS) entry which is preliminary data.</text>
</comment>
<dbReference type="FunFam" id="3.30.1610.10:FF:000003">
    <property type="entry name" value="Nucleoporin SONB, putative"/>
    <property type="match status" value="1"/>
</dbReference>
<gene>
    <name evidence="13" type="ORF">UA08_04742</name>
</gene>
<dbReference type="GO" id="GO:0006606">
    <property type="term" value="P:protein import into nucleus"/>
    <property type="evidence" value="ECO:0007669"/>
    <property type="project" value="TreeGrafter"/>
</dbReference>
<dbReference type="OrthoDB" id="3797628at2759"/>
<dbReference type="STRING" id="1441469.A0A225AGG9"/>
<feature type="compositionally biased region" description="Polar residues" evidence="11">
    <location>
        <begin position="572"/>
        <end position="586"/>
    </location>
</feature>
<feature type="compositionally biased region" description="Low complexity" evidence="11">
    <location>
        <begin position="587"/>
        <end position="618"/>
    </location>
</feature>
<name>A0A225AGG9_TALAT</name>
<evidence type="ECO:0000256" key="7">
    <source>
        <dbReference type="ARBA" id="ARBA00022927"/>
    </source>
</evidence>
<dbReference type="GO" id="GO:0003723">
    <property type="term" value="F:RNA binding"/>
    <property type="evidence" value="ECO:0007669"/>
    <property type="project" value="TreeGrafter"/>
</dbReference>
<comment type="similarity">
    <text evidence="2">Belongs to the nucleoporin GLFG family.</text>
</comment>
<feature type="compositionally biased region" description="Polar residues" evidence="11">
    <location>
        <begin position="880"/>
        <end position="897"/>
    </location>
</feature>
<feature type="domain" description="Peptidase S59" evidence="12">
    <location>
        <begin position="899"/>
        <end position="1041"/>
    </location>
</feature>
<dbReference type="InterPro" id="IPR037665">
    <property type="entry name" value="Nucleoporin_S59-like"/>
</dbReference>
<evidence type="ECO:0000256" key="6">
    <source>
        <dbReference type="ARBA" id="ARBA00022816"/>
    </source>
</evidence>
<feature type="region of interest" description="Disordered" evidence="11">
    <location>
        <begin position="1"/>
        <end position="46"/>
    </location>
</feature>
<feature type="region of interest" description="Disordered" evidence="11">
    <location>
        <begin position="175"/>
        <end position="208"/>
    </location>
</feature>
<evidence type="ECO:0000256" key="1">
    <source>
        <dbReference type="ARBA" id="ARBA00004567"/>
    </source>
</evidence>
<dbReference type="GeneID" id="31004497"/>
<dbReference type="Pfam" id="PF13634">
    <property type="entry name" value="Nucleoporin_FG"/>
    <property type="match status" value="1"/>
</dbReference>
<feature type="region of interest" description="Disordered" evidence="11">
    <location>
        <begin position="876"/>
        <end position="900"/>
    </location>
</feature>
<dbReference type="GO" id="GO:0051028">
    <property type="term" value="P:mRNA transport"/>
    <property type="evidence" value="ECO:0007669"/>
    <property type="project" value="UniProtKB-KW"/>
</dbReference>
<dbReference type="RefSeq" id="XP_020119901.1">
    <property type="nucleotide sequence ID" value="XM_020267045.1"/>
</dbReference>
<comment type="subcellular location">
    <subcellularLocation>
        <location evidence="1">Nucleus</location>
        <location evidence="1">Nuclear pore complex</location>
    </subcellularLocation>
</comment>
<dbReference type="GO" id="GO:0000973">
    <property type="term" value="P:post-transcriptional tethering of RNA polymerase II gene DNA at nuclear periphery"/>
    <property type="evidence" value="ECO:0007669"/>
    <property type="project" value="TreeGrafter"/>
</dbReference>
<dbReference type="Gene3D" id="1.25.40.690">
    <property type="match status" value="1"/>
</dbReference>
<feature type="compositionally biased region" description="Polar residues" evidence="11">
    <location>
        <begin position="472"/>
        <end position="500"/>
    </location>
</feature>
<organism evidence="13 14">
    <name type="scientific">Talaromyces atroroseus</name>
    <dbReference type="NCBI Taxonomy" id="1441469"/>
    <lineage>
        <taxon>Eukaryota</taxon>
        <taxon>Fungi</taxon>
        <taxon>Dikarya</taxon>
        <taxon>Ascomycota</taxon>
        <taxon>Pezizomycotina</taxon>
        <taxon>Eurotiomycetes</taxon>
        <taxon>Eurotiomycetidae</taxon>
        <taxon>Eurotiales</taxon>
        <taxon>Trichocomaceae</taxon>
        <taxon>Talaromyces</taxon>
        <taxon>Talaromyces sect. Trachyspermi</taxon>
    </lineage>
</organism>
<dbReference type="Gene3D" id="1.10.10.2360">
    <property type="match status" value="1"/>
</dbReference>
<evidence type="ECO:0000313" key="14">
    <source>
        <dbReference type="Proteomes" id="UP000214365"/>
    </source>
</evidence>
<dbReference type="GO" id="GO:0034398">
    <property type="term" value="P:telomere tethering at nuclear periphery"/>
    <property type="evidence" value="ECO:0007669"/>
    <property type="project" value="TreeGrafter"/>
</dbReference>
<dbReference type="GO" id="GO:0006405">
    <property type="term" value="P:RNA export from nucleus"/>
    <property type="evidence" value="ECO:0007669"/>
    <property type="project" value="TreeGrafter"/>
</dbReference>
<dbReference type="GO" id="GO:0044614">
    <property type="term" value="C:nuclear pore cytoplasmic filaments"/>
    <property type="evidence" value="ECO:0007669"/>
    <property type="project" value="TreeGrafter"/>
</dbReference>
<keyword evidence="3" id="KW-0813">Transport</keyword>
<evidence type="ECO:0000256" key="8">
    <source>
        <dbReference type="ARBA" id="ARBA00023010"/>
    </source>
</evidence>
<dbReference type="SUPFAM" id="SSF82215">
    <property type="entry name" value="C-terminal autoproteolytic domain of nucleoporin nup98"/>
    <property type="match status" value="1"/>
</dbReference>
<dbReference type="PANTHER" id="PTHR23198:SF6">
    <property type="entry name" value="NUCLEAR PORE COMPLEX PROTEIN NUP98-NUP96"/>
    <property type="match status" value="1"/>
</dbReference>
<evidence type="ECO:0000259" key="12">
    <source>
        <dbReference type="PROSITE" id="PS51434"/>
    </source>
</evidence>
<keyword evidence="6" id="KW-0509">mRNA transport</keyword>
<feature type="region of interest" description="Disordered" evidence="11">
    <location>
        <begin position="66"/>
        <end position="85"/>
    </location>
</feature>
<dbReference type="Pfam" id="PF12110">
    <property type="entry name" value="Nup96"/>
    <property type="match status" value="1"/>
</dbReference>
<dbReference type="PROSITE" id="PS51434">
    <property type="entry name" value="NUP_C"/>
    <property type="match status" value="1"/>
</dbReference>
<evidence type="ECO:0000256" key="11">
    <source>
        <dbReference type="SAM" id="MobiDB-lite"/>
    </source>
</evidence>
<dbReference type="Proteomes" id="UP000214365">
    <property type="component" value="Unassembled WGS sequence"/>
</dbReference>
<feature type="compositionally biased region" description="Polar residues" evidence="11">
    <location>
        <begin position="1146"/>
        <end position="1155"/>
    </location>
</feature>
<keyword evidence="8" id="KW-0811">Translocation</keyword>
<feature type="compositionally biased region" description="Low complexity" evidence="11">
    <location>
        <begin position="1"/>
        <end position="23"/>
    </location>
</feature>
<dbReference type="PANTHER" id="PTHR23198">
    <property type="entry name" value="NUCLEOPORIN"/>
    <property type="match status" value="1"/>
</dbReference>
<keyword evidence="7" id="KW-0653">Protein transport</keyword>
<dbReference type="GO" id="GO:0017056">
    <property type="term" value="F:structural constituent of nuclear pore"/>
    <property type="evidence" value="ECO:0007669"/>
    <property type="project" value="InterPro"/>
</dbReference>
<dbReference type="InterPro" id="IPR021967">
    <property type="entry name" value="Nup98_C"/>
</dbReference>
<feature type="compositionally biased region" description="Gly residues" evidence="11">
    <location>
        <begin position="24"/>
        <end position="38"/>
    </location>
</feature>
<keyword evidence="9" id="KW-0906">Nuclear pore complex</keyword>
<keyword evidence="14" id="KW-1185">Reference proteome</keyword>
<feature type="region of interest" description="Disordered" evidence="11">
    <location>
        <begin position="1247"/>
        <end position="1272"/>
    </location>
</feature>
<evidence type="ECO:0000256" key="2">
    <source>
        <dbReference type="ARBA" id="ARBA00008926"/>
    </source>
</evidence>
<dbReference type="Pfam" id="PF04096">
    <property type="entry name" value="Nucleoporin2"/>
    <property type="match status" value="1"/>
</dbReference>
<evidence type="ECO:0000256" key="4">
    <source>
        <dbReference type="ARBA" id="ARBA00022737"/>
    </source>
</evidence>
<keyword evidence="5" id="KW-0068">Autocatalytic cleavage</keyword>
<feature type="compositionally biased region" description="Low complexity" evidence="11">
    <location>
        <begin position="387"/>
        <end position="431"/>
    </location>
</feature>
<feature type="compositionally biased region" description="Acidic residues" evidence="11">
    <location>
        <begin position="1128"/>
        <end position="1143"/>
    </location>
</feature>
<dbReference type="InterPro" id="IPR025574">
    <property type="entry name" value="Nucleoporin_FG_rpt"/>
</dbReference>
<keyword evidence="4" id="KW-0677">Repeat</keyword>
<feature type="compositionally biased region" description="Gly residues" evidence="11">
    <location>
        <begin position="558"/>
        <end position="570"/>
    </location>
</feature>
<dbReference type="GO" id="GO:0008139">
    <property type="term" value="F:nuclear localization sequence binding"/>
    <property type="evidence" value="ECO:0007669"/>
    <property type="project" value="TreeGrafter"/>
</dbReference>
<protein>
    <recommendedName>
        <fullName evidence="12">Peptidase S59 domain-containing protein</fullName>
    </recommendedName>
</protein>
<accession>A0A225AGG9</accession>
<dbReference type="InterPro" id="IPR036903">
    <property type="entry name" value="Nup98_auto-Pept-S59_dom_sf"/>
</dbReference>
<feature type="compositionally biased region" description="Polar residues" evidence="11">
    <location>
        <begin position="528"/>
        <end position="544"/>
    </location>
</feature>
<proteinExistence type="inferred from homology"/>
<sequence>MSFGSGFGSSAFGQNNNQQSSGFGSSGFGGTGTTGGFGSNTTPFGSNNTATGGSVFGNTSGGFGSGGGFGSTNTQSNSLFGGNKPSGFGTTATTGGGLFGNNTATSSGFGGGFGSTGTAANTGTTSAFGSNTGNSLFGGNKPSTFGSTANTTGTGGAFGTGGGFGTTGNAFGSGTGTAFAGQVPPSDGTAGTPFNPVTEKDPNSTTNNVYQSISYMGPYQRYSFEELRLADYQAGRRYANASGQAGAFGAPAFGSGFNQSTTGFGGTGGGFGAATSAPGFGAQTQTAGGFGANTATGNSLFGGAKPATTSLFGSTPSTATSQPSLFGSNTATSGGFGNTATTGGGFGTGGSLFGNNQQQQKPGGLFGSNTTTTTGTGFGGTGGGFGQTTNTSTASNPFGSTTATTGFGTQPQTGTTTSAFGGFGQNQNQNQAKPGLFGSGGLNTGTQQQQSGTGLFGGGSNTGTSLFGGNTQQQGTTSLFGNQNQQTGTGLFGGAQQQEQKPGGLFGNAAATTSNTGGSAFGGFGGNQPAQTGGTTGLFGTNPAQQQQQQKPGSLFGNTGGTSLFGGGAAGQNTGSLFGSQPQQQPTTSFGTGSLFSSSQQNQQQQPAAQLQPQQPAPGSFQASLLDGNPYGNQSIFSGLPTPNAPSPGPLATPLSASIKQKQRTPLPIYKITPNAANRLITPPRRQGYGFSYSTYGSPASASSVSSLSGSLLGTGSNLRGGNVTGSFGRSFSKSFSTSNLRKSFDPETDSVLAPGALTGSTSRYSSGSLKRLTIDRSLRNDLFQRPSVSPAAITNGEDAAQSTDKLKKRVSFEAPANGTLVRAEPESAEPTAEELGFLRSIRKGDSINGVNGSASLKAGKKPDMEQVRGRELAVVPENTDLTTDTTSLQPVPTTDPQPGEYWMKPSRAELSKMSREQLKQVEGFTVGRQKCGHVTFDRPVDLNTVDLDNVLGGIVQITVRSITVYPDEATKPPRGKGLNVPSTLSIENSWPRGRDRKSSASIKSGPLYDRHVDRLIKVTNTEFVTYEKETGVWVFRVAHFTTYGLDYEDDDEGESFNQSTLSAGPDTPTPKVRSPVSRRTPENTVNSEFDSTISFDDSVADSAAGVDDTFDFKKRKLVPGAFGDQTVENEDDEMSLGDEDGEVSTVENDFTGSDTGRDIDETVTESINSDASIDDGDMEMAGSFPIPRENEHAESGDLIDITHRTSQWRTPSKLNLDLSGGWADQLQRTISPRKQNRDLLREKQADAFVDRNHQDEDKRKAPQAASTDKSKPFLSSLDMMNSLFAPKSDKAGSLGRKQKGQLKAFELSHSKTPKTFASSSYGLSPGDLAFHRTLKPRWGTKDTLLRINDFSSSAQKLSDQPWSTGVSLGEVDVLTFKDAPESIDVLEAQRRQSSIRLIDGAPFARVEKFDFRSFVQSSASSESVSTGYDERYIWQLINILFNDEIEDDISAGVPPQLRKNFMHRIKKDRLSRLWENVVREKHGQDIGELVHAEERAMAYLTFHRIDDACKTLVESGNLHLATMLAQIGRDNVTRANMQKQVESWRQHNLYSEFNEPIRALYELLAGNALRSLGRSSCAPEDRASTFSISERFELDWLQAFGLRLWYSITEDEPLEAAVSRFLEDLAAGDEPARPYAPHIGGASDWESPLWVVLKTYAATASKHIAPDLKVSLPAAISPEAVSDSHLSSRLSFQLHQVLTTIVGQNERIILDKARSDQLTWSYASELTASNAMEPALFVLLHLTRASDREHAIKETLGQFAATLPTPITPDGKSDAGWNYLVHGLRLPESWIWVAKGLFARYSGNFANEVVYLIQAKNWNEAHTTFCRAVAPQTIIERDWSTLHQLLNGFGDSPDRKVRGWTGGGAVYEDYLRVVTAQGPRDAGILKRLIGSLVIMGEKIKQTSGLEGLEERVAFREMSRVVASWSAREEDGVELSAILKLPLTGDARVTHTAEIGRRYYNMVMATAH</sequence>
<dbReference type="Gene3D" id="3.30.1610.10">
    <property type="entry name" value="Peptidase S59, nucleoporin"/>
    <property type="match status" value="1"/>
</dbReference>
<feature type="compositionally biased region" description="Low complexity" evidence="11">
    <location>
        <begin position="444"/>
        <end position="453"/>
    </location>
</feature>
<evidence type="ECO:0000313" key="13">
    <source>
        <dbReference type="EMBL" id="OKL59780.1"/>
    </source>
</evidence>
<feature type="compositionally biased region" description="Low complexity" evidence="11">
    <location>
        <begin position="462"/>
        <end position="471"/>
    </location>
</feature>
<evidence type="ECO:0000256" key="9">
    <source>
        <dbReference type="ARBA" id="ARBA00023132"/>
    </source>
</evidence>
<feature type="compositionally biased region" description="Basic and acidic residues" evidence="11">
    <location>
        <begin position="1247"/>
        <end position="1261"/>
    </location>
</feature>
<feature type="region of interest" description="Disordered" evidence="11">
    <location>
        <begin position="1052"/>
        <end position="1085"/>
    </location>
</feature>
<feature type="compositionally biased region" description="Low complexity" evidence="11">
    <location>
        <begin position="507"/>
        <end position="518"/>
    </location>
</feature>
<dbReference type="EMBL" id="LFMY01000006">
    <property type="protein sequence ID" value="OKL59780.1"/>
    <property type="molecule type" value="Genomic_DNA"/>
</dbReference>
<feature type="compositionally biased region" description="Gly residues" evidence="11">
    <location>
        <begin position="376"/>
        <end position="386"/>
    </location>
</feature>
<evidence type="ECO:0000256" key="10">
    <source>
        <dbReference type="ARBA" id="ARBA00023242"/>
    </source>
</evidence>
<evidence type="ECO:0000256" key="3">
    <source>
        <dbReference type="ARBA" id="ARBA00022448"/>
    </source>
</evidence>
<reference evidence="13 14" key="1">
    <citation type="submission" date="2015-06" db="EMBL/GenBank/DDBJ databases">
        <title>Talaromyces atroroseus IBT 11181 draft genome.</title>
        <authorList>
            <person name="Rasmussen K.B."/>
            <person name="Rasmussen S."/>
            <person name="Petersen B."/>
            <person name="Sicheritz-Ponten T."/>
            <person name="Mortensen U.H."/>
            <person name="Thrane U."/>
        </authorList>
    </citation>
    <scope>NUCLEOTIDE SEQUENCE [LARGE SCALE GENOMIC DNA]</scope>
    <source>
        <strain evidence="13 14">IBT 11181</strain>
    </source>
</reference>
<feature type="region of interest" description="Disordered" evidence="11">
    <location>
        <begin position="1124"/>
        <end position="1159"/>
    </location>
</feature>
<keyword evidence="10" id="KW-0539">Nucleus</keyword>
<feature type="region of interest" description="Disordered" evidence="11">
    <location>
        <begin position="969"/>
        <end position="1003"/>
    </location>
</feature>
<feature type="compositionally biased region" description="Gly residues" evidence="11">
    <location>
        <begin position="341"/>
        <end position="352"/>
    </location>
</feature>
<dbReference type="InterPro" id="IPR007230">
    <property type="entry name" value="Nup98_auto-Pept-S59_dom"/>
</dbReference>